<dbReference type="Gene3D" id="3.20.20.450">
    <property type="entry name" value="EAL domain"/>
    <property type="match status" value="1"/>
</dbReference>
<feature type="domain" description="GGDEF" evidence="3">
    <location>
        <begin position="227"/>
        <end position="360"/>
    </location>
</feature>
<evidence type="ECO:0000259" key="2">
    <source>
        <dbReference type="PROSITE" id="PS50883"/>
    </source>
</evidence>
<name>A0A1H8PW06_9ACTN</name>
<dbReference type="STRING" id="79604.AAY81_00715"/>
<accession>A0A1H8PW06</accession>
<organism evidence="4 5">
    <name type="scientific">Denitrobacterium detoxificans</name>
    <dbReference type="NCBI Taxonomy" id="79604"/>
    <lineage>
        <taxon>Bacteria</taxon>
        <taxon>Bacillati</taxon>
        <taxon>Actinomycetota</taxon>
        <taxon>Coriobacteriia</taxon>
        <taxon>Eggerthellales</taxon>
        <taxon>Eggerthellaceae</taxon>
        <taxon>Denitrobacterium</taxon>
    </lineage>
</organism>
<protein>
    <submittedName>
        <fullName evidence="4">Diguanylate cyclase (GGDEF) domain-containing protein</fullName>
    </submittedName>
</protein>
<feature type="domain" description="EAL" evidence="2">
    <location>
        <begin position="543"/>
        <end position="801"/>
    </location>
</feature>
<dbReference type="CDD" id="cd01948">
    <property type="entry name" value="EAL"/>
    <property type="match status" value="1"/>
</dbReference>
<dbReference type="SUPFAM" id="SSF141868">
    <property type="entry name" value="EAL domain-like"/>
    <property type="match status" value="1"/>
</dbReference>
<evidence type="ECO:0000259" key="3">
    <source>
        <dbReference type="PROSITE" id="PS50887"/>
    </source>
</evidence>
<reference evidence="5" key="1">
    <citation type="submission" date="2016-10" db="EMBL/GenBank/DDBJ databases">
        <authorList>
            <person name="Varghese N."/>
        </authorList>
    </citation>
    <scope>NUCLEOTIDE SEQUENCE [LARGE SCALE GENOMIC DNA]</scope>
    <source>
        <strain evidence="5">DSM 21843</strain>
    </source>
</reference>
<dbReference type="InterPro" id="IPR001633">
    <property type="entry name" value="EAL_dom"/>
</dbReference>
<feature type="transmembrane region" description="Helical" evidence="1">
    <location>
        <begin position="168"/>
        <end position="186"/>
    </location>
</feature>
<sequence length="947" mass="105113">MRSRIKHFLGMESHDRDVLTFFARSNASVGYYAGVMLTIAWLAVLGTRLLGLEALTFSVAGVGVPLFMLACNVFVVILSRRYLNAHISRRKFQAVLVVYMFASVLASGLASLLDFVSGGQVVIFLLQVAFCTCLFVEPPIGALLLTSVTFVTMSVAVCLLGEGTVEMYTVMVVSWLAIMAVSVGRYRQAFAAAHRESELRSLSTRDELTGLPNRRALRMNFSHYVNEPIIVVMADLDDFKYVNDACGHTAGDAILEQFAHVIVEFFPGDDIYRYGGDEFLALLAISEEELLERSNDLRAALLAVKEPKVRATGYKMAHTAGYVCGVARSEKELRHMITLADENLLRAKQRGKDIILGSKFSPSEDEASLGESLLHDRGVDELTGMPTRSSFRRQARELIDRANEAELVAYIVHFDIEDFKIYNSQKGYESGDELLKRVGSLVKSTFTDGVTSHLSDDHFVVAVIATDDFEQRVASVCEGVAKLGDGLVVVAKAGIYVCHPDDPRVGLSFMADCAKVACDSVKGRYDELYRYFDEKMMARVARRYYVVNNLDKALREGYIRASYQRVVRTVTGKVCGYEALAKWDDPEHGIIPASEFVPILEDARLIHKLDLFMLHAVCEDHKNVRADGVETLPTSVNLSRLDFDLCDLPSEVSGAIASCGIPPELIHFEITESSLADSAGTLKSGVASLRELGHEVWVDDFGSGFSSLNMLKEYEFDALKIDMEFFRVRGGDDVSDERARRIVASTVNMAKRIGMGVIAEGVASEEQRSFLSRIGCGKIQGELYGLSRHDDAELHHSENRNELIESQAERVYFDKIDELNMLSANPLADLGHGPFLYGRPIAVVEFCDDDTMHYIQVNKRFMHMIQEGGTQGLAESEARFNTPGPFRDAAIHAFKQIEQAGTQMRYSLTRGDITYCIDAAFVVRREGAAAFLAEVQCFDSNDITFVE</sequence>
<dbReference type="Proteomes" id="UP000182975">
    <property type="component" value="Unassembled WGS sequence"/>
</dbReference>
<dbReference type="InterPro" id="IPR035919">
    <property type="entry name" value="EAL_sf"/>
</dbReference>
<dbReference type="Gene3D" id="3.30.70.270">
    <property type="match status" value="2"/>
</dbReference>
<dbReference type="EMBL" id="FOEC01000001">
    <property type="protein sequence ID" value="SEO46179.1"/>
    <property type="molecule type" value="Genomic_DNA"/>
</dbReference>
<gene>
    <name evidence="4" type="ORF">SAMN02910314_00338</name>
</gene>
<dbReference type="GO" id="GO:0071111">
    <property type="term" value="F:cyclic-guanylate-specific phosphodiesterase activity"/>
    <property type="evidence" value="ECO:0007669"/>
    <property type="project" value="InterPro"/>
</dbReference>
<dbReference type="SMART" id="SM00267">
    <property type="entry name" value="GGDEF"/>
    <property type="match status" value="2"/>
</dbReference>
<evidence type="ECO:0000256" key="1">
    <source>
        <dbReference type="SAM" id="Phobius"/>
    </source>
</evidence>
<dbReference type="AlphaFoldDB" id="A0A1H8PW06"/>
<dbReference type="PANTHER" id="PTHR33121">
    <property type="entry name" value="CYCLIC DI-GMP PHOSPHODIESTERASE PDEF"/>
    <property type="match status" value="1"/>
</dbReference>
<dbReference type="Pfam" id="PF00563">
    <property type="entry name" value="EAL"/>
    <property type="match status" value="1"/>
</dbReference>
<proteinExistence type="predicted"/>
<feature type="transmembrane region" description="Helical" evidence="1">
    <location>
        <begin position="55"/>
        <end position="80"/>
    </location>
</feature>
<dbReference type="InterPro" id="IPR043128">
    <property type="entry name" value="Rev_trsase/Diguanyl_cyclase"/>
</dbReference>
<dbReference type="Pfam" id="PF00990">
    <property type="entry name" value="GGDEF"/>
    <property type="match status" value="2"/>
</dbReference>
<dbReference type="SMART" id="SM00052">
    <property type="entry name" value="EAL"/>
    <property type="match status" value="1"/>
</dbReference>
<dbReference type="PROSITE" id="PS50883">
    <property type="entry name" value="EAL"/>
    <property type="match status" value="1"/>
</dbReference>
<dbReference type="InterPro" id="IPR000160">
    <property type="entry name" value="GGDEF_dom"/>
</dbReference>
<evidence type="ECO:0000313" key="5">
    <source>
        <dbReference type="Proteomes" id="UP000182975"/>
    </source>
</evidence>
<feature type="domain" description="GGDEF" evidence="3">
    <location>
        <begin position="407"/>
        <end position="534"/>
    </location>
</feature>
<keyword evidence="5" id="KW-1185">Reference proteome</keyword>
<dbReference type="InterPro" id="IPR050706">
    <property type="entry name" value="Cyclic-di-GMP_PDE-like"/>
</dbReference>
<dbReference type="PROSITE" id="PS50887">
    <property type="entry name" value="GGDEF"/>
    <property type="match status" value="2"/>
</dbReference>
<dbReference type="NCBIfam" id="TIGR00254">
    <property type="entry name" value="GGDEF"/>
    <property type="match status" value="1"/>
</dbReference>
<evidence type="ECO:0000313" key="4">
    <source>
        <dbReference type="EMBL" id="SEO46179.1"/>
    </source>
</evidence>
<dbReference type="InterPro" id="IPR029787">
    <property type="entry name" value="Nucleotide_cyclase"/>
</dbReference>
<keyword evidence="1" id="KW-0812">Transmembrane</keyword>
<keyword evidence="1" id="KW-1133">Transmembrane helix</keyword>
<dbReference type="OrthoDB" id="9805474at2"/>
<feature type="transmembrane region" description="Helical" evidence="1">
    <location>
        <begin position="92"/>
        <end position="113"/>
    </location>
</feature>
<feature type="transmembrane region" description="Helical" evidence="1">
    <location>
        <begin position="21"/>
        <end position="43"/>
    </location>
</feature>
<dbReference type="CDD" id="cd01949">
    <property type="entry name" value="GGDEF"/>
    <property type="match status" value="1"/>
</dbReference>
<dbReference type="SUPFAM" id="SSF55073">
    <property type="entry name" value="Nucleotide cyclase"/>
    <property type="match status" value="2"/>
</dbReference>
<keyword evidence="1" id="KW-0472">Membrane</keyword>
<dbReference type="PANTHER" id="PTHR33121:SF79">
    <property type="entry name" value="CYCLIC DI-GMP PHOSPHODIESTERASE PDED-RELATED"/>
    <property type="match status" value="1"/>
</dbReference>
<feature type="transmembrane region" description="Helical" evidence="1">
    <location>
        <begin position="119"/>
        <end position="136"/>
    </location>
</feature>